<dbReference type="InterPro" id="IPR023146">
    <property type="entry name" value="YfbU_alpha-helical_sf"/>
</dbReference>
<dbReference type="SUPFAM" id="SSF116960">
    <property type="entry name" value="YfbU-like"/>
    <property type="match status" value="1"/>
</dbReference>
<dbReference type="EMBL" id="JQGJ01000011">
    <property type="protein sequence ID" value="KHK63401.1"/>
    <property type="molecule type" value="Genomic_DNA"/>
</dbReference>
<dbReference type="AlphaFoldDB" id="A0A0B1Z2A4"/>
<accession>A0A0B1Z2A4</accession>
<protein>
    <recommendedName>
        <fullName evidence="3">YfbU family protein</fullName>
    </recommendedName>
</protein>
<dbReference type="Pfam" id="PF03887">
    <property type="entry name" value="YfbU"/>
    <property type="match status" value="1"/>
</dbReference>
<comment type="caution">
    <text evidence="1">The sequence shown here is derived from an EMBL/GenBank/DDBJ whole genome shotgun (WGS) entry which is preliminary data.</text>
</comment>
<dbReference type="Gene3D" id="1.10.287.680">
    <property type="entry name" value="Helix hairpin bin"/>
    <property type="match status" value="1"/>
</dbReference>
<evidence type="ECO:0000313" key="2">
    <source>
        <dbReference type="Proteomes" id="UP000030949"/>
    </source>
</evidence>
<sequence length="169" mass="19813">MTTLDKKDRIILINQYKILAALDTDDRSHYKELIDILENGYSIFYNMIDQWVGDDMPSEEGRFVLDILDLYRAIEDLKRSSKSSVITSHPYSFFRGFDGNNETEYMGFCRFLIETQGKFQEQKPYLLKNDNLNSHMPMIPKYSRMLQKRAELGIDFSLTKDDAIQILDA</sequence>
<dbReference type="RefSeq" id="WP_039592678.1">
    <property type="nucleotide sequence ID" value="NZ_JQGJ02000011.1"/>
</dbReference>
<evidence type="ECO:0000313" key="1">
    <source>
        <dbReference type="EMBL" id="KHK63401.1"/>
    </source>
</evidence>
<evidence type="ECO:0008006" key="3">
    <source>
        <dbReference type="Google" id="ProtNLM"/>
    </source>
</evidence>
<proteinExistence type="predicted"/>
<organism evidence="1 2">
    <name type="scientific">Pseudomonas frederiksbergensis</name>
    <dbReference type="NCBI Taxonomy" id="104087"/>
    <lineage>
        <taxon>Bacteria</taxon>
        <taxon>Pseudomonadati</taxon>
        <taxon>Pseudomonadota</taxon>
        <taxon>Gammaproteobacteria</taxon>
        <taxon>Pseudomonadales</taxon>
        <taxon>Pseudomonadaceae</taxon>
        <taxon>Pseudomonas</taxon>
    </lineage>
</organism>
<dbReference type="InterPro" id="IPR023145">
    <property type="entry name" value="YfbU_helix-hairpin_sf"/>
</dbReference>
<dbReference type="NCBIfam" id="NF003936">
    <property type="entry name" value="PRK05445.1"/>
    <property type="match status" value="1"/>
</dbReference>
<name>A0A0B1Z2A4_9PSED</name>
<dbReference type="Proteomes" id="UP000030949">
    <property type="component" value="Unassembled WGS sequence"/>
</dbReference>
<dbReference type="Gene3D" id="1.10.3190.10">
    <property type="entry name" value="yfbu gene product, domain 2"/>
    <property type="match status" value="1"/>
</dbReference>
<reference evidence="2" key="1">
    <citation type="submission" date="2015-03" db="EMBL/GenBank/DDBJ databases">
        <title>Pseudomonas frederiksbergensis hydrocarbon degrader.</title>
        <authorList>
            <person name="Brown L.M."/>
            <person name="Ruiz O.N."/>
            <person name="Mueller S."/>
            <person name="Gunasekera T.S."/>
        </authorList>
    </citation>
    <scope>NUCLEOTIDE SEQUENCE [LARGE SCALE GENOMIC DNA]</scope>
    <source>
        <strain evidence="2">SI8</strain>
    </source>
</reference>
<dbReference type="InterPro" id="IPR005587">
    <property type="entry name" value="UPF0304_YfbU"/>
</dbReference>
<dbReference type="OrthoDB" id="7595565at2"/>
<gene>
    <name evidence="1" type="ORF">JZ00_18190</name>
</gene>